<feature type="region of interest" description="Disordered" evidence="1">
    <location>
        <begin position="153"/>
        <end position="182"/>
    </location>
</feature>
<evidence type="ECO:0000313" key="3">
    <source>
        <dbReference type="Proteomes" id="UP000580474"/>
    </source>
</evidence>
<protein>
    <submittedName>
        <fullName evidence="2">Uncharacterized protein</fullName>
    </submittedName>
</protein>
<dbReference type="Proteomes" id="UP000580474">
    <property type="component" value="Unassembled WGS sequence"/>
</dbReference>
<organism evidence="2 3">
    <name type="scientific">Saccharopolyspora gloriosae</name>
    <dbReference type="NCBI Taxonomy" id="455344"/>
    <lineage>
        <taxon>Bacteria</taxon>
        <taxon>Bacillati</taxon>
        <taxon>Actinomycetota</taxon>
        <taxon>Actinomycetes</taxon>
        <taxon>Pseudonocardiales</taxon>
        <taxon>Pseudonocardiaceae</taxon>
        <taxon>Saccharopolyspora</taxon>
    </lineage>
</organism>
<sequence>MNRCFGHLHRSGCGQICGFPVANRGIACGQVGDRCAQGVHGLGKTPGHTWGQPSCGQLGRIEGFLARGEGKTTSPVQKSRRPRTARVQVRALDPSCRVRCASSRARSVLISGSPQARAGRRWPHGDRRAVVRARSTVGSFCRSGVERPRRLGRKVRRPRSRGEVPARCRERTPRRRGRRARGRTRRIFCRGGLVATGGPDRKIRRIRPGGSVAAARPGSTPAAAIRTAARALRAPFGADVGGPTPGDLKQ</sequence>
<accession>A0A840NTG5</accession>
<evidence type="ECO:0000256" key="1">
    <source>
        <dbReference type="SAM" id="MobiDB-lite"/>
    </source>
</evidence>
<dbReference type="EMBL" id="JACHIV010000001">
    <property type="protein sequence ID" value="MBB5072569.1"/>
    <property type="molecule type" value="Genomic_DNA"/>
</dbReference>
<evidence type="ECO:0000313" key="2">
    <source>
        <dbReference type="EMBL" id="MBB5072569.1"/>
    </source>
</evidence>
<keyword evidence="3" id="KW-1185">Reference proteome</keyword>
<proteinExistence type="predicted"/>
<gene>
    <name evidence="2" type="ORF">BJ969_005657</name>
</gene>
<name>A0A840NTG5_9PSEU</name>
<feature type="compositionally biased region" description="Basic residues" evidence="1">
    <location>
        <begin position="172"/>
        <end position="182"/>
    </location>
</feature>
<reference evidence="2 3" key="1">
    <citation type="submission" date="2020-08" db="EMBL/GenBank/DDBJ databases">
        <title>Sequencing the genomes of 1000 actinobacteria strains.</title>
        <authorList>
            <person name="Klenk H.-P."/>
        </authorList>
    </citation>
    <scope>NUCLEOTIDE SEQUENCE [LARGE SCALE GENOMIC DNA]</scope>
    <source>
        <strain evidence="2 3">DSM 45582</strain>
    </source>
</reference>
<dbReference type="AlphaFoldDB" id="A0A840NTG5"/>
<feature type="compositionally biased region" description="Basic and acidic residues" evidence="1">
    <location>
        <begin position="160"/>
        <end position="171"/>
    </location>
</feature>
<comment type="caution">
    <text evidence="2">The sequence shown here is derived from an EMBL/GenBank/DDBJ whole genome shotgun (WGS) entry which is preliminary data.</text>
</comment>